<dbReference type="PROSITE" id="PS50089">
    <property type="entry name" value="ZF_RING_2"/>
    <property type="match status" value="1"/>
</dbReference>
<keyword evidence="8" id="KW-0862">Zinc</keyword>
<dbReference type="GO" id="GO:0003978">
    <property type="term" value="F:UDP-glucose 4-epimerase activity"/>
    <property type="evidence" value="ECO:0007669"/>
    <property type="project" value="UniProtKB-EC"/>
</dbReference>
<evidence type="ECO:0000256" key="6">
    <source>
        <dbReference type="ARBA" id="ARBA00022723"/>
    </source>
</evidence>
<dbReference type="Gene3D" id="3.40.50.720">
    <property type="entry name" value="NAD(P)-binding Rossmann-like Domain"/>
    <property type="match status" value="1"/>
</dbReference>
<feature type="compositionally biased region" description="Basic and acidic residues" evidence="12">
    <location>
        <begin position="42"/>
        <end position="57"/>
    </location>
</feature>
<comment type="pathway">
    <text evidence="3">Carbohydrate metabolism; galactose metabolism.</text>
</comment>
<dbReference type="PANTHER" id="PTHR43725">
    <property type="entry name" value="UDP-GLUCOSE 4-EPIMERASE"/>
    <property type="match status" value="1"/>
</dbReference>
<dbReference type="InterPro" id="IPR016040">
    <property type="entry name" value="NAD(P)-bd_dom"/>
</dbReference>
<evidence type="ECO:0000256" key="5">
    <source>
        <dbReference type="ARBA" id="ARBA00013189"/>
    </source>
</evidence>
<keyword evidence="13" id="KW-0812">Transmembrane</keyword>
<proteinExistence type="inferred from homology"/>
<feature type="transmembrane region" description="Helical" evidence="13">
    <location>
        <begin position="96"/>
        <end position="122"/>
    </location>
</feature>
<evidence type="ECO:0000256" key="2">
    <source>
        <dbReference type="ARBA" id="ARBA00001911"/>
    </source>
</evidence>
<dbReference type="HOGENOM" id="CLU_384707_0_0_1"/>
<dbReference type="SMART" id="SM00184">
    <property type="entry name" value="RING"/>
    <property type="match status" value="1"/>
</dbReference>
<dbReference type="Pfam" id="PF16363">
    <property type="entry name" value="GDP_Man_Dehyd"/>
    <property type="match status" value="1"/>
</dbReference>
<protein>
    <recommendedName>
        <fullName evidence="5">UDP-glucose 4-epimerase</fullName>
        <ecNumber evidence="5">5.1.3.2</ecNumber>
    </recommendedName>
</protein>
<dbReference type="NCBIfam" id="TIGR01179">
    <property type="entry name" value="galE"/>
    <property type="match status" value="1"/>
</dbReference>
<dbReference type="InterPro" id="IPR013083">
    <property type="entry name" value="Znf_RING/FYVE/PHD"/>
</dbReference>
<dbReference type="Gene3D" id="3.90.25.10">
    <property type="entry name" value="UDP-galactose 4-epimerase, domain 1"/>
    <property type="match status" value="1"/>
</dbReference>
<evidence type="ECO:0000256" key="4">
    <source>
        <dbReference type="ARBA" id="ARBA00007637"/>
    </source>
</evidence>
<feature type="domain" description="RING-type" evidence="14">
    <location>
        <begin position="351"/>
        <end position="392"/>
    </location>
</feature>
<dbReference type="InterPro" id="IPR011016">
    <property type="entry name" value="Znf_RING-CH"/>
</dbReference>
<comment type="similarity">
    <text evidence="4">Belongs to the NAD(P)-dependent epimerase/dehydratase family.</text>
</comment>
<evidence type="ECO:0000313" key="16">
    <source>
        <dbReference type="Proteomes" id="UP000026961"/>
    </source>
</evidence>
<evidence type="ECO:0000259" key="14">
    <source>
        <dbReference type="PROSITE" id="PS50089"/>
    </source>
</evidence>
<feature type="region of interest" description="Disordered" evidence="12">
    <location>
        <begin position="32"/>
        <end position="81"/>
    </location>
</feature>
<comment type="catalytic activity">
    <reaction evidence="1">
        <text>UDP-alpha-D-glucose = UDP-alpha-D-galactose</text>
        <dbReference type="Rhea" id="RHEA:22168"/>
        <dbReference type="ChEBI" id="CHEBI:58885"/>
        <dbReference type="ChEBI" id="CHEBI:66914"/>
        <dbReference type="EC" id="5.1.3.2"/>
    </reaction>
</comment>
<dbReference type="PANTHER" id="PTHR43725:SF1">
    <property type="entry name" value="UDP-GLUCOSE 4-EPIMERASE 4"/>
    <property type="match status" value="1"/>
</dbReference>
<keyword evidence="13" id="KW-0472">Membrane</keyword>
<evidence type="ECO:0000256" key="13">
    <source>
        <dbReference type="SAM" id="Phobius"/>
    </source>
</evidence>
<keyword evidence="16" id="KW-1185">Reference proteome</keyword>
<feature type="region of interest" description="Disordered" evidence="12">
    <location>
        <begin position="164"/>
        <end position="189"/>
    </location>
</feature>
<evidence type="ECO:0000256" key="9">
    <source>
        <dbReference type="ARBA" id="ARBA00023027"/>
    </source>
</evidence>
<keyword evidence="13" id="KW-1133">Transmembrane helix</keyword>
<evidence type="ECO:0000256" key="7">
    <source>
        <dbReference type="ARBA" id="ARBA00022771"/>
    </source>
</evidence>
<dbReference type="Gene3D" id="3.30.40.10">
    <property type="entry name" value="Zinc/RING finger domain, C3HC4 (zinc finger)"/>
    <property type="match status" value="1"/>
</dbReference>
<feature type="transmembrane region" description="Helical" evidence="13">
    <location>
        <begin position="254"/>
        <end position="285"/>
    </location>
</feature>
<evidence type="ECO:0000256" key="10">
    <source>
        <dbReference type="ARBA" id="ARBA00023235"/>
    </source>
</evidence>
<comment type="cofactor">
    <cofactor evidence="2">
        <name>NAD(+)</name>
        <dbReference type="ChEBI" id="CHEBI:57540"/>
    </cofactor>
</comment>
<dbReference type="InterPro" id="IPR036291">
    <property type="entry name" value="NAD(P)-bd_dom_sf"/>
</dbReference>
<feature type="compositionally biased region" description="Polar residues" evidence="12">
    <location>
        <begin position="176"/>
        <end position="189"/>
    </location>
</feature>
<dbReference type="SMART" id="SM00744">
    <property type="entry name" value="RINGv"/>
    <property type="match status" value="1"/>
</dbReference>
<feature type="transmembrane region" description="Helical" evidence="13">
    <location>
        <begin position="134"/>
        <end position="154"/>
    </location>
</feature>
<dbReference type="SUPFAM" id="SSF57850">
    <property type="entry name" value="RING/U-box"/>
    <property type="match status" value="1"/>
</dbReference>
<reference evidence="15" key="2">
    <citation type="submission" date="2018-05" db="EMBL/GenBank/DDBJ databases">
        <title>OgluRS3 (Oryza glumaepatula Reference Sequence Version 3).</title>
        <authorList>
            <person name="Zhang J."/>
            <person name="Kudrna D."/>
            <person name="Lee S."/>
            <person name="Talag J."/>
            <person name="Welchert J."/>
            <person name="Wing R.A."/>
        </authorList>
    </citation>
    <scope>NUCLEOTIDE SEQUENCE [LARGE SCALE GENOMIC DNA]</scope>
</reference>
<keyword evidence="10" id="KW-0413">Isomerase</keyword>
<dbReference type="GO" id="GO:0005829">
    <property type="term" value="C:cytosol"/>
    <property type="evidence" value="ECO:0007669"/>
    <property type="project" value="TreeGrafter"/>
</dbReference>
<dbReference type="AlphaFoldDB" id="A0A0E0B1D1"/>
<dbReference type="GO" id="GO:0008270">
    <property type="term" value="F:zinc ion binding"/>
    <property type="evidence" value="ECO:0007669"/>
    <property type="project" value="UniProtKB-KW"/>
</dbReference>
<dbReference type="FunFam" id="3.90.25.10:FF:000060">
    <property type="entry name" value="UDP-glucose 4-epimerase 4"/>
    <property type="match status" value="1"/>
</dbReference>
<accession>A0A0E0B1D1</accession>
<keyword evidence="9" id="KW-0520">NAD</keyword>
<dbReference type="EC" id="5.1.3.2" evidence="5"/>
<dbReference type="eggNOG" id="KOG0800">
    <property type="taxonomic scope" value="Eukaryota"/>
</dbReference>
<dbReference type="SUPFAM" id="SSF51735">
    <property type="entry name" value="NAD(P)-binding Rossmann-fold domains"/>
    <property type="match status" value="1"/>
</dbReference>
<reference evidence="15" key="1">
    <citation type="submission" date="2015-04" db="UniProtKB">
        <authorList>
            <consortium name="EnsemblPlants"/>
        </authorList>
    </citation>
    <scope>IDENTIFICATION</scope>
</reference>
<dbReference type="Proteomes" id="UP000026961">
    <property type="component" value="Chromosome 9"/>
</dbReference>
<dbReference type="CDD" id="cd05247">
    <property type="entry name" value="UDP_G4E_1_SDR_e"/>
    <property type="match status" value="1"/>
</dbReference>
<evidence type="ECO:0000256" key="8">
    <source>
        <dbReference type="ARBA" id="ARBA00022833"/>
    </source>
</evidence>
<dbReference type="GO" id="GO:0006012">
    <property type="term" value="P:galactose metabolic process"/>
    <property type="evidence" value="ECO:0007669"/>
    <property type="project" value="InterPro"/>
</dbReference>
<keyword evidence="6" id="KW-0479">Metal-binding</keyword>
<feature type="compositionally biased region" description="Low complexity" evidence="12">
    <location>
        <begin position="58"/>
        <end position="76"/>
    </location>
</feature>
<dbReference type="Gramene" id="OGLUM09G06080.1">
    <property type="protein sequence ID" value="OGLUM09G06080.1"/>
    <property type="gene ID" value="OGLUM09G06080"/>
</dbReference>
<evidence type="ECO:0000256" key="11">
    <source>
        <dbReference type="PROSITE-ProRule" id="PRU00175"/>
    </source>
</evidence>
<name>A0A0E0B1D1_9ORYZ</name>
<evidence type="ECO:0000256" key="1">
    <source>
        <dbReference type="ARBA" id="ARBA00000083"/>
    </source>
</evidence>
<dbReference type="InterPro" id="IPR005886">
    <property type="entry name" value="UDP_G4E"/>
</dbReference>
<dbReference type="eggNOG" id="KOG1371">
    <property type="taxonomic scope" value="Eukaryota"/>
</dbReference>
<organism evidence="15">
    <name type="scientific">Oryza glumipatula</name>
    <dbReference type="NCBI Taxonomy" id="40148"/>
    <lineage>
        <taxon>Eukaryota</taxon>
        <taxon>Viridiplantae</taxon>
        <taxon>Streptophyta</taxon>
        <taxon>Embryophyta</taxon>
        <taxon>Tracheophyta</taxon>
        <taxon>Spermatophyta</taxon>
        <taxon>Magnoliopsida</taxon>
        <taxon>Liliopsida</taxon>
        <taxon>Poales</taxon>
        <taxon>Poaceae</taxon>
        <taxon>BOP clade</taxon>
        <taxon>Oryzoideae</taxon>
        <taxon>Oryzeae</taxon>
        <taxon>Oryzinae</taxon>
        <taxon>Oryza</taxon>
    </lineage>
</organism>
<evidence type="ECO:0000256" key="3">
    <source>
        <dbReference type="ARBA" id="ARBA00004947"/>
    </source>
</evidence>
<evidence type="ECO:0000256" key="12">
    <source>
        <dbReference type="SAM" id="MobiDB-lite"/>
    </source>
</evidence>
<dbReference type="EnsemblPlants" id="OGLUM09G06080.1">
    <property type="protein sequence ID" value="OGLUM09G06080.1"/>
    <property type="gene ID" value="OGLUM09G06080"/>
</dbReference>
<keyword evidence="7 11" id="KW-0863">Zinc-finger</keyword>
<dbReference type="InterPro" id="IPR001841">
    <property type="entry name" value="Znf_RING"/>
</dbReference>
<evidence type="ECO:0000313" key="15">
    <source>
        <dbReference type="EnsemblPlants" id="OGLUM09G06080.1"/>
    </source>
</evidence>
<dbReference type="STRING" id="40148.A0A0E0B1D1"/>
<sequence>MGAKLEINKSKIFMEHATCDDVHEHAINVSHGETASTSTSHQDLHSDSDDSHQDDRPSTSTQTPSPQSSASTSPTAYNTRNLSFPRRDSMYGHGRSIWNSGLWISFELVIYVVQIVAAIFVLVFSRDEHPHAPLFAWIIGYTIGCIASIPLICWRCAHRNRPSEQEPEQPPAAYPNLTSSQSSEGRNQRSSGTVLHFGCITISCPRPSILAYHFKTAVDCFFAVWFVVGNVWIFGGHSTSSDSQEAPNMYRLCLAFLALSCVGYAIPFVMCAAICCCFPCLISLLRLQEDLGHTRGATQELINALPTYKFKPKRSKMWVDHASSSENLSEGGILGPGTKKERIVSAEDAVCCICLTKYGDDDELRELPCTHFFHVQCVDKWLKINAVCPLCKTEIGGVVRSFFGLPFGRRRVDRMAGRGIASSRFTVDIRDKGGLEKVFSSTRFDAVVHFAGLKAVGESVQKPLLYYDHNVAGTIILLEVMAAHGCKKLVFSSSAAVYGSPKNSPCTEEFPLTPHNPYGRTKLIAEEICRDIYHSDSEWSIILLRYFNPVGAHPSGYLGEDPCGIPNNLMPFVQQVAVGRRPSLTIFGNDYATKDGTGVRDYIHVVDLAEGHIAALRKLFESSIGCQAYNLGTGKGTSVLEIVNAFEKVSGKKIPLVIGPRRPGDAEILFSSAAKAEREFKWKAKYGIEEMCRDQWNWASKNPFGYASPDSTKQNGHSH</sequence>
<dbReference type="Pfam" id="PF13639">
    <property type="entry name" value="zf-RING_2"/>
    <property type="match status" value="1"/>
</dbReference>